<feature type="region of interest" description="Disordered" evidence="1">
    <location>
        <begin position="87"/>
        <end position="122"/>
    </location>
</feature>
<evidence type="ECO:0000256" key="1">
    <source>
        <dbReference type="SAM" id="MobiDB-lite"/>
    </source>
</evidence>
<organism evidence="2 3">
    <name type="scientific">Cystoisospora suis</name>
    <dbReference type="NCBI Taxonomy" id="483139"/>
    <lineage>
        <taxon>Eukaryota</taxon>
        <taxon>Sar</taxon>
        <taxon>Alveolata</taxon>
        <taxon>Apicomplexa</taxon>
        <taxon>Conoidasida</taxon>
        <taxon>Coccidia</taxon>
        <taxon>Eucoccidiorida</taxon>
        <taxon>Eimeriorina</taxon>
        <taxon>Sarcocystidae</taxon>
        <taxon>Cystoisospora</taxon>
    </lineage>
</organism>
<dbReference type="GeneID" id="94428371"/>
<proteinExistence type="predicted"/>
<name>A0A2C6K8S9_9APIC</name>
<reference evidence="2 3" key="1">
    <citation type="journal article" date="2017" name="Int. J. Parasitol.">
        <title>The genome of the protozoan parasite Cystoisospora suis and a reverse vaccinology approach to identify vaccine candidates.</title>
        <authorList>
            <person name="Palmieri N."/>
            <person name="Shrestha A."/>
            <person name="Ruttkowski B."/>
            <person name="Beck T."/>
            <person name="Vogl C."/>
            <person name="Tomley F."/>
            <person name="Blake D.P."/>
            <person name="Joachim A."/>
        </authorList>
    </citation>
    <scope>NUCLEOTIDE SEQUENCE [LARGE SCALE GENOMIC DNA]</scope>
    <source>
        <strain evidence="2 3">Wien I</strain>
    </source>
</reference>
<feature type="compositionally biased region" description="Polar residues" evidence="1">
    <location>
        <begin position="109"/>
        <end position="119"/>
    </location>
</feature>
<evidence type="ECO:0000313" key="2">
    <source>
        <dbReference type="EMBL" id="PHJ21171.1"/>
    </source>
</evidence>
<dbReference type="OrthoDB" id="348706at2759"/>
<feature type="compositionally biased region" description="Basic and acidic residues" evidence="1">
    <location>
        <begin position="87"/>
        <end position="96"/>
    </location>
</feature>
<dbReference type="AlphaFoldDB" id="A0A2C6K8S9"/>
<feature type="region of interest" description="Disordered" evidence="1">
    <location>
        <begin position="1"/>
        <end position="42"/>
    </location>
</feature>
<dbReference type="RefSeq" id="XP_067922855.1">
    <property type="nucleotide sequence ID" value="XM_068065160.1"/>
</dbReference>
<comment type="caution">
    <text evidence="2">The sequence shown here is derived from an EMBL/GenBank/DDBJ whole genome shotgun (WGS) entry which is preliminary data.</text>
</comment>
<gene>
    <name evidence="2" type="ORF">CSUI_004979</name>
</gene>
<keyword evidence="3" id="KW-1185">Reference proteome</keyword>
<dbReference type="VEuPathDB" id="ToxoDB:CSUI_004979"/>
<dbReference type="EMBL" id="MIGC01002388">
    <property type="protein sequence ID" value="PHJ21171.1"/>
    <property type="molecule type" value="Genomic_DNA"/>
</dbReference>
<accession>A0A2C6K8S9</accession>
<evidence type="ECO:0000313" key="3">
    <source>
        <dbReference type="Proteomes" id="UP000221165"/>
    </source>
</evidence>
<sequence>MDSKGSSKENPRGNARSPPLHPQVEKQQSLPSDDWEQHPLFMTAVPSPETFCKNPLLSALASILDEDSQLPFQPQRRRYQCCQMPMEKDSHEDIHRKGTRARKHDSSGPYGNSEKNTPAGSVLTRACAKAPLSGKEASAVNSDVPSVGELQLCMRLWKLNNQQG</sequence>
<feature type="compositionally biased region" description="Basic and acidic residues" evidence="1">
    <location>
        <begin position="1"/>
        <end position="11"/>
    </location>
</feature>
<dbReference type="Proteomes" id="UP000221165">
    <property type="component" value="Unassembled WGS sequence"/>
</dbReference>
<protein>
    <submittedName>
        <fullName evidence="2">Uncharacterized protein</fullName>
    </submittedName>
</protein>